<keyword evidence="2" id="KW-1185">Reference proteome</keyword>
<dbReference type="EMBL" id="NHTK01005786">
    <property type="protein sequence ID" value="PPQ73944.1"/>
    <property type="molecule type" value="Genomic_DNA"/>
</dbReference>
<sequence>MQADVSLKALLEVEWLFLSNLSPRELVLWAKVSRRMRDGVHTFVTRAYDVSRLLSHHGIAEQDVWSFRYLQRFTGLVISGPTAVQFFTRQYSTKSTLDLFVESRYAMRVVHWMTIRGFGIKGIATKTSRIVDWSKFRQNGYTLYDEAVVVMKLTKGQSKVQIISSFLPPLALILQLESTALHNVITGEKAICIHPQAMHARKSFMLNENQVSLNTYDRERMKKWLKTQGYSTFPLTASDSTVSRYIIAGTRRLGDPFCWSIDLPPLPVSNCNVLEKNGFEIVDVDGEYYVIFQVFTGLYTKFFHVFPPTQSRYRPYESPMDKSLRESLEKGLSHMD</sequence>
<comment type="caution">
    <text evidence="1">The sequence shown here is derived from an EMBL/GenBank/DDBJ whole genome shotgun (WGS) entry which is preliminary data.</text>
</comment>
<protein>
    <submittedName>
        <fullName evidence="1">Uncharacterized protein</fullName>
    </submittedName>
</protein>
<organism evidence="1 2">
    <name type="scientific">Panaeolus cyanescens</name>
    <dbReference type="NCBI Taxonomy" id="181874"/>
    <lineage>
        <taxon>Eukaryota</taxon>
        <taxon>Fungi</taxon>
        <taxon>Dikarya</taxon>
        <taxon>Basidiomycota</taxon>
        <taxon>Agaricomycotina</taxon>
        <taxon>Agaricomycetes</taxon>
        <taxon>Agaricomycetidae</taxon>
        <taxon>Agaricales</taxon>
        <taxon>Agaricineae</taxon>
        <taxon>Galeropsidaceae</taxon>
        <taxon>Panaeolus</taxon>
    </lineage>
</organism>
<gene>
    <name evidence="1" type="ORF">CVT24_012552</name>
</gene>
<name>A0A409W605_9AGAR</name>
<proteinExistence type="predicted"/>
<reference evidence="1 2" key="1">
    <citation type="journal article" date="2018" name="Evol. Lett.">
        <title>Horizontal gene cluster transfer increased hallucinogenic mushroom diversity.</title>
        <authorList>
            <person name="Reynolds H.T."/>
            <person name="Vijayakumar V."/>
            <person name="Gluck-Thaler E."/>
            <person name="Korotkin H.B."/>
            <person name="Matheny P.B."/>
            <person name="Slot J.C."/>
        </authorList>
    </citation>
    <scope>NUCLEOTIDE SEQUENCE [LARGE SCALE GENOMIC DNA]</scope>
    <source>
        <strain evidence="1 2">2629</strain>
    </source>
</reference>
<accession>A0A409W605</accession>
<dbReference type="AlphaFoldDB" id="A0A409W605"/>
<dbReference type="Proteomes" id="UP000284842">
    <property type="component" value="Unassembled WGS sequence"/>
</dbReference>
<evidence type="ECO:0000313" key="2">
    <source>
        <dbReference type="Proteomes" id="UP000284842"/>
    </source>
</evidence>
<evidence type="ECO:0000313" key="1">
    <source>
        <dbReference type="EMBL" id="PPQ73944.1"/>
    </source>
</evidence>
<dbReference type="OrthoDB" id="3041043at2759"/>
<dbReference type="InParanoid" id="A0A409W605"/>